<dbReference type="AlphaFoldDB" id="A0A811RA96"/>
<dbReference type="InterPro" id="IPR049914">
    <property type="entry name" value="PHD1-3/5-6"/>
</dbReference>
<dbReference type="Pfam" id="PF23121">
    <property type="entry name" value="SPOC_AIPP2"/>
    <property type="match status" value="1"/>
</dbReference>
<keyword evidence="9" id="KW-1185">Reference proteome</keyword>
<dbReference type="GO" id="GO:0140566">
    <property type="term" value="F:histone reader activity"/>
    <property type="evidence" value="ECO:0007669"/>
    <property type="project" value="InterPro"/>
</dbReference>
<keyword evidence="5" id="KW-0804">Transcription</keyword>
<dbReference type="GO" id="GO:0034244">
    <property type="term" value="P:negative regulation of transcription elongation by RNA polymerase II"/>
    <property type="evidence" value="ECO:0007669"/>
    <property type="project" value="InterPro"/>
</dbReference>
<evidence type="ECO:0000313" key="8">
    <source>
        <dbReference type="EMBL" id="CAD6267082.1"/>
    </source>
</evidence>
<proteinExistence type="predicted"/>
<keyword evidence="3" id="KW-0862">Zinc</keyword>
<accession>A0A811RA96</accession>
<reference evidence="8" key="1">
    <citation type="submission" date="2020-10" db="EMBL/GenBank/DDBJ databases">
        <authorList>
            <person name="Han B."/>
            <person name="Lu T."/>
            <person name="Zhao Q."/>
            <person name="Huang X."/>
            <person name="Zhao Y."/>
        </authorList>
    </citation>
    <scope>NUCLEOTIDE SEQUENCE</scope>
</reference>
<dbReference type="OrthoDB" id="787165at2759"/>
<feature type="compositionally biased region" description="Polar residues" evidence="6">
    <location>
        <begin position="1"/>
        <end position="19"/>
    </location>
</feature>
<organism evidence="8 9">
    <name type="scientific">Miscanthus lutarioriparius</name>
    <dbReference type="NCBI Taxonomy" id="422564"/>
    <lineage>
        <taxon>Eukaryota</taxon>
        <taxon>Viridiplantae</taxon>
        <taxon>Streptophyta</taxon>
        <taxon>Embryophyta</taxon>
        <taxon>Tracheophyta</taxon>
        <taxon>Spermatophyta</taxon>
        <taxon>Magnoliopsida</taxon>
        <taxon>Liliopsida</taxon>
        <taxon>Poales</taxon>
        <taxon>Poaceae</taxon>
        <taxon>PACMAD clade</taxon>
        <taxon>Panicoideae</taxon>
        <taxon>Andropogonodae</taxon>
        <taxon>Andropogoneae</taxon>
        <taxon>Saccharinae</taxon>
        <taxon>Miscanthus</taxon>
    </lineage>
</organism>
<keyword evidence="1" id="KW-0479">Metal-binding</keyword>
<evidence type="ECO:0000256" key="2">
    <source>
        <dbReference type="ARBA" id="ARBA00022771"/>
    </source>
</evidence>
<dbReference type="PANTHER" id="PTHR33304">
    <property type="match status" value="1"/>
</dbReference>
<feature type="compositionally biased region" description="Polar residues" evidence="6">
    <location>
        <begin position="52"/>
        <end position="68"/>
    </location>
</feature>
<feature type="region of interest" description="Disordered" evidence="6">
    <location>
        <begin position="122"/>
        <end position="184"/>
    </location>
</feature>
<evidence type="ECO:0000256" key="6">
    <source>
        <dbReference type="SAM" id="MobiDB-lite"/>
    </source>
</evidence>
<feature type="region of interest" description="Disordered" evidence="6">
    <location>
        <begin position="48"/>
        <end position="68"/>
    </location>
</feature>
<dbReference type="GO" id="GO:0008270">
    <property type="term" value="F:zinc ion binding"/>
    <property type="evidence" value="ECO:0007669"/>
    <property type="project" value="UniProtKB-KW"/>
</dbReference>
<sequence>MPSRTKSVVSNRRASTGSRNKNKIWEMSWKEFQKTRANMRPVANKANHKVNFGSQPDKQFPSKNINIGQPSAKIVNNSSVAKGASKSNHVYTSKGMEQPTASSFEKRSISVDKQKALLRSTIDGKARLKETHGLKRKREANDASQPAQLKAKPGLVPKTTDRLGHYSDSSSRLKKRASSDKDITSAKYSTTKLEFPKGIHMVSKDSCTTKGNDKQDEIVIGNDKENVKFGEYHKEGDTTKAKHTLDSTLKRKEPLSVENPEALDDDSNDGVQVDNMSCKQMKKLKQSRVTWKDEVEDGGGDLNHVGVEDDTASILKNGHAKVSVSSCVEQQCYSCSKPINKPNWSGIFKTDDKEYVSLDGHLSTKSCEKAWSLSKQLLKVVEVQKLSRLEVWPKAWEVSKPITNDIGIYFFPHEMRRIKMPNSLFCIPRQDEGLEQLVREVMQNDLALRAIIGEAEMLIFPSILLSNHHQTFQRKHYLWGVFKRREDKGVVVEEPLSVVGCCEMEKQQNAVLDQPNHIHMLPGEEPNQEMVRMASAIPLERHMLPLNKSTQEVEASRLKGPTNKGFDLKAPGEEEGQAEATPVAAFPASHGQINPSMGHTPGRLMGFVVRKTPKLDRIIREIEHEGALVFAICKGRWLVLDLGQSARLLPLKSRGQGMRCSQRSLSASTKRCEACMSWYEIIPDLVYSSVGQLHGG</sequence>
<evidence type="ECO:0000256" key="3">
    <source>
        <dbReference type="ARBA" id="ARBA00022833"/>
    </source>
</evidence>
<feature type="compositionally biased region" description="Basic and acidic residues" evidence="6">
    <location>
        <begin position="122"/>
        <end position="133"/>
    </location>
</feature>
<evidence type="ECO:0000313" key="9">
    <source>
        <dbReference type="Proteomes" id="UP000604825"/>
    </source>
</evidence>
<name>A0A811RA96_9POAL</name>
<evidence type="ECO:0000256" key="1">
    <source>
        <dbReference type="ARBA" id="ARBA00022723"/>
    </source>
</evidence>
<feature type="domain" description="AIPP2-like SPOC-like" evidence="7">
    <location>
        <begin position="344"/>
        <end position="482"/>
    </location>
</feature>
<dbReference type="EMBL" id="CAJGYO010000014">
    <property type="protein sequence ID" value="CAD6267082.1"/>
    <property type="molecule type" value="Genomic_DNA"/>
</dbReference>
<comment type="caution">
    <text evidence="8">The sequence shown here is derived from an EMBL/GenBank/DDBJ whole genome shotgun (WGS) entry which is preliminary data.</text>
</comment>
<evidence type="ECO:0000256" key="5">
    <source>
        <dbReference type="ARBA" id="ARBA00023163"/>
    </source>
</evidence>
<feature type="region of interest" description="Disordered" evidence="6">
    <location>
        <begin position="552"/>
        <end position="577"/>
    </location>
</feature>
<gene>
    <name evidence="8" type="ORF">NCGR_LOCUS50387</name>
</gene>
<feature type="region of interest" description="Disordered" evidence="6">
    <location>
        <begin position="1"/>
        <end position="22"/>
    </location>
</feature>
<protein>
    <recommendedName>
        <fullName evidence="7">AIPP2-like SPOC-like domain-containing protein</fullName>
    </recommendedName>
</protein>
<keyword evidence="4" id="KW-0805">Transcription regulation</keyword>
<dbReference type="PANTHER" id="PTHR33304:SF49">
    <property type="entry name" value="OS12G0161500 PROTEIN"/>
    <property type="match status" value="1"/>
</dbReference>
<evidence type="ECO:0000256" key="4">
    <source>
        <dbReference type="ARBA" id="ARBA00023015"/>
    </source>
</evidence>
<dbReference type="InterPro" id="IPR056280">
    <property type="entry name" value="AIPP2-like_SPOC"/>
</dbReference>
<keyword evidence="2" id="KW-0863">Zinc-finger</keyword>
<dbReference type="Proteomes" id="UP000604825">
    <property type="component" value="Unassembled WGS sequence"/>
</dbReference>
<evidence type="ECO:0000259" key="7">
    <source>
        <dbReference type="Pfam" id="PF23121"/>
    </source>
</evidence>